<evidence type="ECO:0000256" key="1">
    <source>
        <dbReference type="ARBA" id="ARBA00006479"/>
    </source>
</evidence>
<dbReference type="PANTHER" id="PTHR18964">
    <property type="entry name" value="ROK (REPRESSOR, ORF, KINASE) FAMILY"/>
    <property type="match status" value="1"/>
</dbReference>
<feature type="domain" description="HTH marR-type" evidence="2">
    <location>
        <begin position="43"/>
        <end position="87"/>
    </location>
</feature>
<dbReference type="InterPro" id="IPR000600">
    <property type="entry name" value="ROK"/>
</dbReference>
<dbReference type="PROSITE" id="PS01125">
    <property type="entry name" value="ROK"/>
    <property type="match status" value="1"/>
</dbReference>
<dbReference type="Gene3D" id="3.30.420.40">
    <property type="match status" value="3"/>
</dbReference>
<reference evidence="3" key="1">
    <citation type="submission" date="2020-12" db="EMBL/GenBank/DDBJ databases">
        <title>Sanguibacter suaedae sp. nov., isolated from Suaeda aralocaspica.</title>
        <authorList>
            <person name="Ma Q."/>
        </authorList>
    </citation>
    <scope>NUCLEOTIDE SEQUENCE</scope>
    <source>
        <strain evidence="3">YZGR15</strain>
    </source>
</reference>
<dbReference type="SUPFAM" id="SSF53067">
    <property type="entry name" value="Actin-like ATPase domain"/>
    <property type="match status" value="1"/>
</dbReference>
<dbReference type="InterPro" id="IPR036388">
    <property type="entry name" value="WH-like_DNA-bd_sf"/>
</dbReference>
<comment type="caution">
    <text evidence="3">The sequence shown here is derived from an EMBL/GenBank/DDBJ whole genome shotgun (WGS) entry which is preliminary data.</text>
</comment>
<dbReference type="Gene3D" id="1.10.10.10">
    <property type="entry name" value="Winged helix-like DNA-binding domain superfamily/Winged helix DNA-binding domain"/>
    <property type="match status" value="1"/>
</dbReference>
<dbReference type="SUPFAM" id="SSF46785">
    <property type="entry name" value="Winged helix' DNA-binding domain"/>
    <property type="match status" value="1"/>
</dbReference>
<dbReference type="InterPro" id="IPR036390">
    <property type="entry name" value="WH_DNA-bd_sf"/>
</dbReference>
<dbReference type="InterPro" id="IPR043129">
    <property type="entry name" value="ATPase_NBD"/>
</dbReference>
<proteinExistence type="inferred from homology"/>
<sequence>MTRGTYGAQGWGRPASVVRSHEKVLPEHARAHNRAIVLQRLFHGGPTSRADLARATGLTPVTVSDLVGVLLAEGLVEEVGHRHERRAGKPAMLVALRSEHFRVVAVDVGSGWVLRGGVSDLTGRFLSRRTLDLGDRDGRVVLEVLVRFVRLLVADAAGPVLGVGAAVPGIVESDGSVHHAPARDWDGVPVEARLRAATGLPVHVVNDAGATAMCEYTFGSASGTGTLVVMVSDGVGSGLVLDGSRVRGDSGSAGEIGHVRAVVDGDRCVCGGTGCLETVLRLGVLERRTAGLDGPAREALLGEVGKVLGAVLAPVVATLDLQEVVLSGPVGLLGGALREAAQQEVLDRTMPAVGRGFRVRTASVEVDDVLAGAVVEVLRGQLGVI</sequence>
<evidence type="ECO:0000259" key="2">
    <source>
        <dbReference type="Pfam" id="PF12802"/>
    </source>
</evidence>
<accession>A0A934IAD1</accession>
<dbReference type="EMBL" id="JAEINH010000006">
    <property type="protein sequence ID" value="MBI9115100.1"/>
    <property type="molecule type" value="Genomic_DNA"/>
</dbReference>
<dbReference type="Pfam" id="PF00480">
    <property type="entry name" value="ROK"/>
    <property type="match status" value="1"/>
</dbReference>
<comment type="similarity">
    <text evidence="1">Belongs to the ROK (NagC/XylR) family.</text>
</comment>
<evidence type="ECO:0000313" key="4">
    <source>
        <dbReference type="Proteomes" id="UP000602087"/>
    </source>
</evidence>
<dbReference type="Pfam" id="PF12802">
    <property type="entry name" value="MarR_2"/>
    <property type="match status" value="1"/>
</dbReference>
<dbReference type="InterPro" id="IPR000835">
    <property type="entry name" value="HTH_MarR-typ"/>
</dbReference>
<name>A0A934IAD1_9MICO</name>
<dbReference type="RefSeq" id="WP_198733666.1">
    <property type="nucleotide sequence ID" value="NZ_JAEINH010000006.1"/>
</dbReference>
<dbReference type="Proteomes" id="UP000602087">
    <property type="component" value="Unassembled WGS sequence"/>
</dbReference>
<dbReference type="InterPro" id="IPR049874">
    <property type="entry name" value="ROK_cs"/>
</dbReference>
<dbReference type="PANTHER" id="PTHR18964:SF149">
    <property type="entry name" value="BIFUNCTIONAL UDP-N-ACETYLGLUCOSAMINE 2-EPIMERASE_N-ACETYLMANNOSAMINE KINASE"/>
    <property type="match status" value="1"/>
</dbReference>
<dbReference type="AlphaFoldDB" id="A0A934IAD1"/>
<organism evidence="3 4">
    <name type="scientific">Sanguibacter suaedae</name>
    <dbReference type="NCBI Taxonomy" id="2795737"/>
    <lineage>
        <taxon>Bacteria</taxon>
        <taxon>Bacillati</taxon>
        <taxon>Actinomycetota</taxon>
        <taxon>Actinomycetes</taxon>
        <taxon>Micrococcales</taxon>
        <taxon>Sanguibacteraceae</taxon>
        <taxon>Sanguibacter</taxon>
    </lineage>
</organism>
<protein>
    <submittedName>
        <fullName evidence="3">ROK family transcriptional regulator</fullName>
    </submittedName>
</protein>
<gene>
    <name evidence="3" type="ORF">JAV76_08780</name>
</gene>
<evidence type="ECO:0000313" key="3">
    <source>
        <dbReference type="EMBL" id="MBI9115100.1"/>
    </source>
</evidence>
<keyword evidence="4" id="KW-1185">Reference proteome</keyword>